<dbReference type="PANTHER" id="PTHR21180">
    <property type="entry name" value="ENDONUCLEASE/EXONUCLEASE/PHOSPHATASE FAMILY DOMAIN-CONTAINING PROTEIN 1"/>
    <property type="match status" value="1"/>
</dbReference>
<dbReference type="Gene3D" id="1.10.150.320">
    <property type="entry name" value="Photosystem II 12 kDa extrinsic protein"/>
    <property type="match status" value="1"/>
</dbReference>
<dbReference type="InterPro" id="IPR051675">
    <property type="entry name" value="Endo/Exo/Phosphatase_dom_1"/>
</dbReference>
<feature type="chain" id="PRO_5013850066" description="PKD domain-containing protein" evidence="3">
    <location>
        <begin position="41"/>
        <end position="423"/>
    </location>
</feature>
<feature type="transmembrane region" description="Helical" evidence="2">
    <location>
        <begin position="390"/>
        <end position="410"/>
    </location>
</feature>
<dbReference type="Gene3D" id="2.60.40.10">
    <property type="entry name" value="Immunoglobulins"/>
    <property type="match status" value="1"/>
</dbReference>
<dbReference type="SMART" id="SM00278">
    <property type="entry name" value="HhH1"/>
    <property type="match status" value="2"/>
</dbReference>
<feature type="region of interest" description="Disordered" evidence="1">
    <location>
        <begin position="106"/>
        <end position="129"/>
    </location>
</feature>
<feature type="region of interest" description="Disordered" evidence="1">
    <location>
        <begin position="304"/>
        <end position="358"/>
    </location>
</feature>
<dbReference type="PROSITE" id="PS50093">
    <property type="entry name" value="PKD"/>
    <property type="match status" value="1"/>
</dbReference>
<dbReference type="SUPFAM" id="SSF47781">
    <property type="entry name" value="RuvA domain 2-like"/>
    <property type="match status" value="1"/>
</dbReference>
<comment type="caution">
    <text evidence="5">The sequence shown here is derived from an EMBL/GenBank/DDBJ whole genome shotgun (WGS) entry which is preliminary data.</text>
</comment>
<dbReference type="InterPro" id="IPR000601">
    <property type="entry name" value="PKD_dom"/>
</dbReference>
<dbReference type="InterPro" id="IPR010994">
    <property type="entry name" value="RuvA_2-like"/>
</dbReference>
<dbReference type="SUPFAM" id="SSF49299">
    <property type="entry name" value="PKD domain"/>
    <property type="match status" value="1"/>
</dbReference>
<dbReference type="GO" id="GO:0015627">
    <property type="term" value="C:type II protein secretion system complex"/>
    <property type="evidence" value="ECO:0007669"/>
    <property type="project" value="TreeGrafter"/>
</dbReference>
<evidence type="ECO:0000256" key="2">
    <source>
        <dbReference type="SAM" id="Phobius"/>
    </source>
</evidence>
<keyword evidence="2" id="KW-0472">Membrane</keyword>
<dbReference type="InterPro" id="IPR003583">
    <property type="entry name" value="Hlx-hairpin-Hlx_DNA-bd_motif"/>
</dbReference>
<dbReference type="NCBIfam" id="TIGR00426">
    <property type="entry name" value="competence protein ComEA helix-hairpin-helix repeat region"/>
    <property type="match status" value="1"/>
</dbReference>
<evidence type="ECO:0000313" key="6">
    <source>
        <dbReference type="Proteomes" id="UP000231379"/>
    </source>
</evidence>
<name>A0A2H0U7T1_9BACT</name>
<accession>A0A2H0U7T1</accession>
<dbReference type="Pfam" id="PF12836">
    <property type="entry name" value="HHH_3"/>
    <property type="match status" value="1"/>
</dbReference>
<reference evidence="6" key="1">
    <citation type="submission" date="2017-09" db="EMBL/GenBank/DDBJ databases">
        <title>Depth-based differentiation of microbial function through sediment-hosted aquifers and enrichment of novel symbionts in the deep terrestrial subsurface.</title>
        <authorList>
            <person name="Probst A.J."/>
            <person name="Ladd B."/>
            <person name="Jarett J.K."/>
            <person name="Geller-Mcgrath D.E."/>
            <person name="Sieber C.M.K."/>
            <person name="Emerson J.B."/>
            <person name="Anantharaman K."/>
            <person name="Thomas B.C."/>
            <person name="Malmstrom R."/>
            <person name="Stieglmeier M."/>
            <person name="Klingl A."/>
            <person name="Woyke T."/>
            <person name="Ryan C.M."/>
            <person name="Banfield J.F."/>
        </authorList>
    </citation>
    <scope>NUCLEOTIDE SEQUENCE [LARGE SCALE GENOMIC DNA]</scope>
</reference>
<dbReference type="CDD" id="cd00146">
    <property type="entry name" value="PKD"/>
    <property type="match status" value="1"/>
</dbReference>
<evidence type="ECO:0000256" key="3">
    <source>
        <dbReference type="SAM" id="SignalP"/>
    </source>
</evidence>
<dbReference type="GO" id="GO:0006281">
    <property type="term" value="P:DNA repair"/>
    <property type="evidence" value="ECO:0007669"/>
    <property type="project" value="InterPro"/>
</dbReference>
<organism evidence="5 6">
    <name type="scientific">Candidatus Kaiserbacteria bacterium CG10_big_fil_rev_8_21_14_0_10_59_10</name>
    <dbReference type="NCBI Taxonomy" id="1974612"/>
    <lineage>
        <taxon>Bacteria</taxon>
        <taxon>Candidatus Kaiseribacteriota</taxon>
    </lineage>
</organism>
<evidence type="ECO:0000259" key="4">
    <source>
        <dbReference type="PROSITE" id="PS50093"/>
    </source>
</evidence>
<feature type="signal peptide" evidence="3">
    <location>
        <begin position="1"/>
        <end position="40"/>
    </location>
</feature>
<dbReference type="Proteomes" id="UP000231379">
    <property type="component" value="Unassembled WGS sequence"/>
</dbReference>
<dbReference type="AlphaFoldDB" id="A0A2H0U7T1"/>
<sequence length="423" mass="44181">MARFPRRCYNVCSMATVRHTGRAALFALALLLCTAPFTHAAHAININTADAETLTQLVGIGTVIAQRIVDYRQQYGPFAAIEEIQNVSGIGAVIFSNIKDHITIEGGHSSGLPPGGEGEQEALAQRASGASTSAPITSLFVTAGGDRTIVAGAEVSLIARALDGERKPADERVHFFWNFGDGTTGTGRAVTHRWMHPGRYAVVVKASHYDTSATHRITVTADAPQFGLTLLADGGVLLENRTGREVDVSHWKVADRTQEFALPEGTMLLPDGALRLSPAVLRFAASSLVELRFPSGEVVTSAAEVEEAPAGASPAPSPAQSASERAAPRAPSPAARIRGATQAVQAPAPLPPAGASSTIEGEHALDSLDASGERGRYAAAAAAAAGGGSGGWWVSLLGVMLTGVAATLIVRRYNRKEWDIEEG</sequence>
<feature type="compositionally biased region" description="Low complexity" evidence="1">
    <location>
        <begin position="304"/>
        <end position="347"/>
    </location>
</feature>
<dbReference type="InterPro" id="IPR035986">
    <property type="entry name" value="PKD_dom_sf"/>
</dbReference>
<evidence type="ECO:0000256" key="1">
    <source>
        <dbReference type="SAM" id="MobiDB-lite"/>
    </source>
</evidence>
<proteinExistence type="predicted"/>
<feature type="domain" description="PKD" evidence="4">
    <location>
        <begin position="170"/>
        <end position="228"/>
    </location>
</feature>
<gene>
    <name evidence="5" type="ORF">COU20_02425</name>
</gene>
<dbReference type="GO" id="GO:0003677">
    <property type="term" value="F:DNA binding"/>
    <property type="evidence" value="ECO:0007669"/>
    <property type="project" value="InterPro"/>
</dbReference>
<dbReference type="PANTHER" id="PTHR21180:SF32">
    <property type="entry name" value="ENDONUCLEASE_EXONUCLEASE_PHOSPHATASE FAMILY DOMAIN-CONTAINING PROTEIN 1"/>
    <property type="match status" value="1"/>
</dbReference>
<dbReference type="GO" id="GO:0015628">
    <property type="term" value="P:protein secretion by the type II secretion system"/>
    <property type="evidence" value="ECO:0007669"/>
    <property type="project" value="TreeGrafter"/>
</dbReference>
<dbReference type="Pfam" id="PF18911">
    <property type="entry name" value="PKD_4"/>
    <property type="match status" value="1"/>
</dbReference>
<dbReference type="EMBL" id="PFBM01000014">
    <property type="protein sequence ID" value="PIR82469.1"/>
    <property type="molecule type" value="Genomic_DNA"/>
</dbReference>
<dbReference type="InterPro" id="IPR004509">
    <property type="entry name" value="Competence_ComEA_HhH"/>
</dbReference>
<keyword evidence="2" id="KW-1133">Transmembrane helix</keyword>
<keyword evidence="3" id="KW-0732">Signal</keyword>
<dbReference type="InterPro" id="IPR013783">
    <property type="entry name" value="Ig-like_fold"/>
</dbReference>
<keyword evidence="2" id="KW-0812">Transmembrane</keyword>
<protein>
    <recommendedName>
        <fullName evidence="4">PKD domain-containing protein</fullName>
    </recommendedName>
</protein>
<evidence type="ECO:0000313" key="5">
    <source>
        <dbReference type="EMBL" id="PIR82469.1"/>
    </source>
</evidence>